<gene>
    <name evidence="2" type="ORF">GCM10007875_08930</name>
</gene>
<keyword evidence="1" id="KW-0227">DNA damage</keyword>
<proteinExistence type="predicted"/>
<accession>A0ABQ5YMI0</accession>
<dbReference type="InterPro" id="IPR050356">
    <property type="entry name" value="SulA_CellDiv_inhibitor"/>
</dbReference>
<dbReference type="CDD" id="cd03468">
    <property type="entry name" value="PolY_like"/>
    <property type="match status" value="1"/>
</dbReference>
<dbReference type="EMBL" id="BSOJ01000009">
    <property type="protein sequence ID" value="GLR25805.1"/>
    <property type="molecule type" value="Genomic_DNA"/>
</dbReference>
<sequence>MQWIAVSMACKASESPTLTATQSVLLELALKYTPMANVWQSQHCDAAQTLHKGVLLEVRSSHRLFGGEQQLLTLIWHDMQTEAVRLDQSIQLGLYSNPVAACWLAKAAPARSCSSFVNMRDLQTGSLDTLPLWVLDTTASSIDTLMKCGFNTLGELRQIPRDAFITRFGKACLNTLDEGYGLSHSHVPAHRPVAEFNLERELPFHSNRADLIHAHCNELFHALENWLKQHKAACNCIELEFSSGYDFHQTIELRSAQANDQASMWAKLLEHRLHRLQFKDDVSSVRLRCTRTVALSNQNLTLLPDPGSQTVQWNAVCSQLQARLGDDVVQIPVTQADPRPEHGFQYTHTPAKARSKSNDKRFSMGFHADHTALQSSTPRPLWLLETPQRLSLNGNDKPSDWQILSGPERIAFAWWSDSACQRDYYRAINSEKRQAWIYHDLNDPHTAWFLHGYFA</sequence>
<organism evidence="2 3">
    <name type="scientific">Limnobacter litoralis</name>
    <dbReference type="NCBI Taxonomy" id="481366"/>
    <lineage>
        <taxon>Bacteria</taxon>
        <taxon>Pseudomonadati</taxon>
        <taxon>Pseudomonadota</taxon>
        <taxon>Betaproteobacteria</taxon>
        <taxon>Burkholderiales</taxon>
        <taxon>Burkholderiaceae</taxon>
        <taxon>Limnobacter</taxon>
    </lineage>
</organism>
<evidence type="ECO:0000313" key="2">
    <source>
        <dbReference type="EMBL" id="GLR25805.1"/>
    </source>
</evidence>
<dbReference type="PANTHER" id="PTHR35369:SF2">
    <property type="entry name" value="BLR3025 PROTEIN"/>
    <property type="match status" value="1"/>
</dbReference>
<reference evidence="3" key="1">
    <citation type="journal article" date="2019" name="Int. J. Syst. Evol. Microbiol.">
        <title>The Global Catalogue of Microorganisms (GCM) 10K type strain sequencing project: providing services to taxonomists for standard genome sequencing and annotation.</title>
        <authorList>
            <consortium name="The Broad Institute Genomics Platform"/>
            <consortium name="The Broad Institute Genome Sequencing Center for Infectious Disease"/>
            <person name="Wu L."/>
            <person name="Ma J."/>
        </authorList>
    </citation>
    <scope>NUCLEOTIDE SEQUENCE [LARGE SCALE GENOMIC DNA]</scope>
    <source>
        <strain evidence="3">NBRC 105857</strain>
    </source>
</reference>
<protein>
    <submittedName>
        <fullName evidence="2">DNA polymerase</fullName>
    </submittedName>
</protein>
<dbReference type="RefSeq" id="WP_284280248.1">
    <property type="nucleotide sequence ID" value="NZ_BSOJ01000009.1"/>
</dbReference>
<evidence type="ECO:0000256" key="1">
    <source>
        <dbReference type="ARBA" id="ARBA00022763"/>
    </source>
</evidence>
<evidence type="ECO:0000313" key="3">
    <source>
        <dbReference type="Proteomes" id="UP001156664"/>
    </source>
</evidence>
<dbReference type="InterPro" id="IPR043502">
    <property type="entry name" value="DNA/RNA_pol_sf"/>
</dbReference>
<keyword evidence="3" id="KW-1185">Reference proteome</keyword>
<dbReference type="Proteomes" id="UP001156664">
    <property type="component" value="Unassembled WGS sequence"/>
</dbReference>
<dbReference type="PANTHER" id="PTHR35369">
    <property type="entry name" value="BLR3025 PROTEIN-RELATED"/>
    <property type="match status" value="1"/>
</dbReference>
<comment type="caution">
    <text evidence="2">The sequence shown here is derived from an EMBL/GenBank/DDBJ whole genome shotgun (WGS) entry which is preliminary data.</text>
</comment>
<name>A0ABQ5YMI0_9BURK</name>
<dbReference type="SUPFAM" id="SSF56672">
    <property type="entry name" value="DNA/RNA polymerases"/>
    <property type="match status" value="1"/>
</dbReference>